<dbReference type="Proteomes" id="UP000199647">
    <property type="component" value="Unassembled WGS sequence"/>
</dbReference>
<evidence type="ECO:0000313" key="1">
    <source>
        <dbReference type="EMBL" id="SEP59716.1"/>
    </source>
</evidence>
<dbReference type="RefSeq" id="WP_092494591.1">
    <property type="nucleotide sequence ID" value="NZ_FOFG01000001.1"/>
</dbReference>
<dbReference type="Gene3D" id="1.10.8.930">
    <property type="entry name" value="Protein of unknown function DUF1465"/>
    <property type="match status" value="1"/>
</dbReference>
<keyword evidence="2" id="KW-1185">Reference proteome</keyword>
<organism evidence="1 2">
    <name type="scientific">Faunimonas pinastri</name>
    <dbReference type="NCBI Taxonomy" id="1855383"/>
    <lineage>
        <taxon>Bacteria</taxon>
        <taxon>Pseudomonadati</taxon>
        <taxon>Pseudomonadota</taxon>
        <taxon>Alphaproteobacteria</taxon>
        <taxon>Hyphomicrobiales</taxon>
        <taxon>Afifellaceae</taxon>
        <taxon>Faunimonas</taxon>
    </lineage>
</organism>
<dbReference type="EMBL" id="FOFG01000001">
    <property type="protein sequence ID" value="SEP59716.1"/>
    <property type="molecule type" value="Genomic_DNA"/>
</dbReference>
<proteinExistence type="predicted"/>
<dbReference type="InterPro" id="IPR038301">
    <property type="entry name" value="AraC-like_sf"/>
</dbReference>
<reference evidence="1 2" key="1">
    <citation type="submission" date="2016-10" db="EMBL/GenBank/DDBJ databases">
        <authorList>
            <person name="de Groot N.N."/>
        </authorList>
    </citation>
    <scope>NUCLEOTIDE SEQUENCE [LARGE SCALE GENOMIC DNA]</scope>
    <source>
        <strain evidence="1 2">A52C2</strain>
    </source>
</reference>
<name>A0A1H8Z5P9_9HYPH</name>
<sequence>MRLRTDTKQPISFGEAYAQSETFRALFRQGMGLVEETAAYLDGDGRFASRALERPVAAVYARESMRLTTRLMQLASWLLLHRSVIEGDMTAAQAADEKRKIRLEPLGTQNADEEFFAQLPDRFADLINRSFSLQKQVEMIDAALLGDPAPRAASNENPVGAQIASLAAALGASF</sequence>
<gene>
    <name evidence="1" type="ORF">SAMN05216548_10147</name>
</gene>
<dbReference type="InterPro" id="IPR010848">
    <property type="entry name" value="DUF1465"/>
</dbReference>
<protein>
    <submittedName>
        <fullName evidence="1">Regulator of CtrA degradation</fullName>
    </submittedName>
</protein>
<dbReference type="Pfam" id="PF07323">
    <property type="entry name" value="DUF1465"/>
    <property type="match status" value="1"/>
</dbReference>
<dbReference type="OrthoDB" id="9799531at2"/>
<evidence type="ECO:0000313" key="2">
    <source>
        <dbReference type="Proteomes" id="UP000199647"/>
    </source>
</evidence>
<dbReference type="STRING" id="1855383.SAMN05216548_10147"/>
<accession>A0A1H8Z5P9</accession>
<dbReference type="AlphaFoldDB" id="A0A1H8Z5P9"/>